<dbReference type="RefSeq" id="WP_249302260.1">
    <property type="nucleotide sequence ID" value="NZ_CP060634.1"/>
</dbReference>
<accession>A0A7G9G3F6</accession>
<dbReference type="Proteomes" id="UP000515823">
    <property type="component" value="Chromosome"/>
</dbReference>
<evidence type="ECO:0000313" key="1">
    <source>
        <dbReference type="EMBL" id="QNM05338.1"/>
    </source>
</evidence>
<reference evidence="1 2" key="1">
    <citation type="submission" date="2020-08" db="EMBL/GenBank/DDBJ databases">
        <authorList>
            <person name="Liu C."/>
            <person name="Sun Q."/>
        </authorList>
    </citation>
    <scope>NUCLEOTIDE SEQUENCE [LARGE SCALE GENOMIC DNA]</scope>
    <source>
        <strain evidence="1 2">NSJ-38</strain>
    </source>
</reference>
<evidence type="ECO:0000313" key="2">
    <source>
        <dbReference type="Proteomes" id="UP000515823"/>
    </source>
</evidence>
<gene>
    <name evidence="1" type="ORF">H9Q78_13010</name>
</gene>
<keyword evidence="2" id="KW-1185">Reference proteome</keyword>
<dbReference type="AlphaFoldDB" id="A0A7G9G3F6"/>
<dbReference type="KEGG" id="qdo:H9Q78_13010"/>
<protein>
    <submittedName>
        <fullName evidence="1">Uncharacterized protein</fullName>
    </submittedName>
</protein>
<sequence length="84" mass="9040">MSEEKKFTELSEEATESVDGGTAGVYCGKRIITAFGKACGDYSPGRNFFNQRVIAISGTCGACRHMVRCDGWHVCDARIISGGE</sequence>
<dbReference type="EMBL" id="CP060634">
    <property type="protein sequence ID" value="QNM05338.1"/>
    <property type="molecule type" value="Genomic_DNA"/>
</dbReference>
<name>A0A7G9G3F6_9FIRM</name>
<proteinExistence type="predicted"/>
<organism evidence="1 2">
    <name type="scientific">Qiania dongpingensis</name>
    <dbReference type="NCBI Taxonomy" id="2763669"/>
    <lineage>
        <taxon>Bacteria</taxon>
        <taxon>Bacillati</taxon>
        <taxon>Bacillota</taxon>
        <taxon>Clostridia</taxon>
        <taxon>Lachnospirales</taxon>
        <taxon>Lachnospiraceae</taxon>
        <taxon>Qiania</taxon>
    </lineage>
</organism>